<dbReference type="GO" id="GO:0008017">
    <property type="term" value="F:microtubule binding"/>
    <property type="evidence" value="ECO:0007669"/>
    <property type="project" value="TreeGrafter"/>
</dbReference>
<dbReference type="InterPro" id="IPR050630">
    <property type="entry name" value="WD_repeat_EMAP"/>
</dbReference>
<dbReference type="Gene3D" id="2.130.10.10">
    <property type="entry name" value="YVTN repeat-like/Quinoprotein amine dehydrogenase"/>
    <property type="match status" value="2"/>
</dbReference>
<dbReference type="PANTHER" id="PTHR13720">
    <property type="entry name" value="WD-40 REPEAT PROTEIN"/>
    <property type="match status" value="1"/>
</dbReference>
<dbReference type="GO" id="GO:0000226">
    <property type="term" value="P:microtubule cytoskeleton organization"/>
    <property type="evidence" value="ECO:0007669"/>
    <property type="project" value="TreeGrafter"/>
</dbReference>
<evidence type="ECO:0000256" key="5">
    <source>
        <dbReference type="PROSITE-ProRule" id="PRU00221"/>
    </source>
</evidence>
<evidence type="ECO:0000313" key="8">
    <source>
        <dbReference type="WBParaSite" id="MCU_002686-RB"/>
    </source>
</evidence>
<feature type="domain" description="EML-like first beta-propeller" evidence="7">
    <location>
        <begin position="249"/>
        <end position="514"/>
    </location>
</feature>
<dbReference type="AlphaFoldDB" id="A0A5K3ES67"/>
<evidence type="ECO:0000256" key="6">
    <source>
        <dbReference type="SAM" id="MobiDB-lite"/>
    </source>
</evidence>
<dbReference type="GO" id="GO:0072686">
    <property type="term" value="C:mitotic spindle"/>
    <property type="evidence" value="ECO:0007669"/>
    <property type="project" value="TreeGrafter"/>
</dbReference>
<dbReference type="WBParaSite" id="MCU_002686-RB">
    <property type="protein sequence ID" value="MCU_002686-RB"/>
    <property type="gene ID" value="MCU_002686"/>
</dbReference>
<dbReference type="InterPro" id="IPR055439">
    <property type="entry name" value="Beta-prop_EML_1st"/>
</dbReference>
<name>A0A5K3ES67_MESCO</name>
<dbReference type="Pfam" id="PF23409">
    <property type="entry name" value="Beta-prop_EML"/>
    <property type="match status" value="1"/>
</dbReference>
<organism evidence="8">
    <name type="scientific">Mesocestoides corti</name>
    <name type="common">Flatworm</name>
    <dbReference type="NCBI Taxonomy" id="53468"/>
    <lineage>
        <taxon>Eukaryota</taxon>
        <taxon>Metazoa</taxon>
        <taxon>Spiralia</taxon>
        <taxon>Lophotrochozoa</taxon>
        <taxon>Platyhelminthes</taxon>
        <taxon>Cestoda</taxon>
        <taxon>Eucestoda</taxon>
        <taxon>Cyclophyllidea</taxon>
        <taxon>Mesocestoididae</taxon>
        <taxon>Mesocestoides</taxon>
    </lineage>
</organism>
<dbReference type="PROSITE" id="PS50294">
    <property type="entry name" value="WD_REPEATS_REGION"/>
    <property type="match status" value="1"/>
</dbReference>
<protein>
    <submittedName>
        <fullName evidence="8">WD_REPEATS_REGION domain-containing protein</fullName>
    </submittedName>
</protein>
<dbReference type="InterPro" id="IPR015943">
    <property type="entry name" value="WD40/YVTN_repeat-like_dom_sf"/>
</dbReference>
<dbReference type="FunFam" id="2.130.10.10:FF:002220">
    <property type="entry name" value="EMAP-like 3"/>
    <property type="match status" value="1"/>
</dbReference>
<comment type="subcellular location">
    <subcellularLocation>
        <location evidence="1">Cytoplasm</location>
        <location evidence="1">Cytoskeleton</location>
    </subcellularLocation>
</comment>
<keyword evidence="4" id="KW-0963">Cytoplasm</keyword>
<proteinExistence type="predicted"/>
<dbReference type="CDD" id="cd21931">
    <property type="entry name" value="TD_EMAP-like"/>
    <property type="match status" value="1"/>
</dbReference>
<dbReference type="Pfam" id="PF00400">
    <property type="entry name" value="WD40"/>
    <property type="match status" value="1"/>
</dbReference>
<feature type="compositionally biased region" description="Polar residues" evidence="6">
    <location>
        <begin position="104"/>
        <end position="132"/>
    </location>
</feature>
<feature type="repeat" description="WD" evidence="5">
    <location>
        <begin position="524"/>
        <end position="556"/>
    </location>
</feature>
<dbReference type="SUPFAM" id="SSF50978">
    <property type="entry name" value="WD40 repeat-like"/>
    <property type="match status" value="1"/>
</dbReference>
<evidence type="ECO:0000256" key="3">
    <source>
        <dbReference type="ARBA" id="ARBA00022737"/>
    </source>
</evidence>
<dbReference type="InterPro" id="IPR001680">
    <property type="entry name" value="WD40_rpt"/>
</dbReference>
<dbReference type="InterPro" id="IPR036322">
    <property type="entry name" value="WD40_repeat_dom_sf"/>
</dbReference>
<keyword evidence="2 5" id="KW-0853">WD repeat</keyword>
<evidence type="ECO:0000256" key="1">
    <source>
        <dbReference type="ARBA" id="ARBA00004245"/>
    </source>
</evidence>
<keyword evidence="3" id="KW-0677">Repeat</keyword>
<dbReference type="PROSITE" id="PS50082">
    <property type="entry name" value="WD_REPEATS_2"/>
    <property type="match status" value="1"/>
</dbReference>
<evidence type="ECO:0000256" key="4">
    <source>
        <dbReference type="ARBA" id="ARBA00023212"/>
    </source>
</evidence>
<accession>A0A5K3ES67</accession>
<keyword evidence="4" id="KW-0206">Cytoskeleton</keyword>
<sequence>MSNGGAGLDGLMTAERDELMERVAYLEKQTTDQAEELTCLKSALADCLRRVQVLETSRGTHSPSRRTTASRTASESRAGKMPSGPTPYPTGRQTRHMPRLPAASTMSSASKRPPSQVSLRTTTNVGLPSPSSAAAPGLKVGGSSGSGTLARPPTSSSKSGSREPTYLRDEGLLRTYLRGRCLNFYAPTDVASDYDFSAVLDVPEEQLKLEWVYGYRGRDCRNNVYLLPTGEVIYFVAAVVVLYNIEQHSQRHYLGHNDDIKCIAVHPDKITIASGQTAGHAKAEGRPHVRIWNSVSLETLQVLGLGVFENSVACLSFSKTDGGAILAVIDEANDHTISLWEWQKTRRLTETKTSSDPVIAVDFSPLDANSLVSIGKNHLAFWNFDGSLLNKKQGVFDKYEKPKFVLTMVFAENGDLITGDSNGTIFVWPRGTNKIAQAVVGVHSGGIFALAFSKDGHLISGGGKDCRIVQLDADYNPTGVSVELNAWYGPVRTLIAGPGNMLIVGTTQGDILQGNLETEFSPLVQGHSDEFWALAAHPQTHHFLTSGRDGNVFLWDSLTKRLVWAENLSEEVVCACFYPAIAAVGVSEPNSTPEDPVTNGGLPDTVPVLAVGTSSGRWIVLDAVLHQVIAAHHESAEAIQCIAYSPSKCPVLV</sequence>
<evidence type="ECO:0000259" key="7">
    <source>
        <dbReference type="Pfam" id="PF23409"/>
    </source>
</evidence>
<reference evidence="8" key="1">
    <citation type="submission" date="2019-11" db="UniProtKB">
        <authorList>
            <consortium name="WormBaseParasite"/>
        </authorList>
    </citation>
    <scope>IDENTIFICATION</scope>
</reference>
<dbReference type="SMART" id="SM00320">
    <property type="entry name" value="WD40"/>
    <property type="match status" value="6"/>
</dbReference>
<evidence type="ECO:0000256" key="2">
    <source>
        <dbReference type="ARBA" id="ARBA00022574"/>
    </source>
</evidence>
<dbReference type="Pfam" id="PF03451">
    <property type="entry name" value="HELP"/>
    <property type="match status" value="1"/>
</dbReference>
<feature type="compositionally biased region" description="Polar residues" evidence="6">
    <location>
        <begin position="55"/>
        <end position="75"/>
    </location>
</feature>
<dbReference type="InterPro" id="IPR005108">
    <property type="entry name" value="HELP"/>
</dbReference>
<dbReference type="InterPro" id="IPR049813">
    <property type="entry name" value="Elp-1-like_TD"/>
</dbReference>
<dbReference type="PANTHER" id="PTHR13720:SF50">
    <property type="entry name" value="ECHINODERM MICROTUBULE-ASSOCIATED PROTEIN-LIKE 2"/>
    <property type="match status" value="1"/>
</dbReference>
<feature type="region of interest" description="Disordered" evidence="6">
    <location>
        <begin position="55"/>
        <end position="165"/>
    </location>
</feature>